<dbReference type="InterPro" id="IPR036388">
    <property type="entry name" value="WH-like_DNA-bd_sf"/>
</dbReference>
<dbReference type="InterPro" id="IPR058163">
    <property type="entry name" value="LysR-type_TF_proteobact-type"/>
</dbReference>
<evidence type="ECO:0000256" key="1">
    <source>
        <dbReference type="ARBA" id="ARBA00009437"/>
    </source>
</evidence>
<comment type="caution">
    <text evidence="6">The sequence shown here is derived from an EMBL/GenBank/DDBJ whole genome shotgun (WGS) entry which is preliminary data.</text>
</comment>
<dbReference type="SUPFAM" id="SSF53850">
    <property type="entry name" value="Periplasmic binding protein-like II"/>
    <property type="match status" value="1"/>
</dbReference>
<reference evidence="6 7" key="1">
    <citation type="submission" date="2019-03" db="EMBL/GenBank/DDBJ databases">
        <title>Draft Genome Sequence of Massilia arenosa sp. nov., a Novel Massilia Species Isolated from a Sandy-loam Maize Soil.</title>
        <authorList>
            <person name="Raths R."/>
            <person name="Peta V."/>
            <person name="Bucking H."/>
        </authorList>
    </citation>
    <scope>NUCLEOTIDE SEQUENCE [LARGE SCALE GENOMIC DNA]</scope>
    <source>
        <strain evidence="6 7">MC02</strain>
    </source>
</reference>
<evidence type="ECO:0000256" key="2">
    <source>
        <dbReference type="ARBA" id="ARBA00023015"/>
    </source>
</evidence>
<dbReference type="RefSeq" id="WP_135206215.1">
    <property type="nucleotide sequence ID" value="NZ_SPVF01000076.1"/>
</dbReference>
<dbReference type="FunFam" id="1.10.10.10:FF:000001">
    <property type="entry name" value="LysR family transcriptional regulator"/>
    <property type="match status" value="1"/>
</dbReference>
<dbReference type="GO" id="GO:0003700">
    <property type="term" value="F:DNA-binding transcription factor activity"/>
    <property type="evidence" value="ECO:0007669"/>
    <property type="project" value="InterPro"/>
</dbReference>
<evidence type="ECO:0000256" key="4">
    <source>
        <dbReference type="ARBA" id="ARBA00023163"/>
    </source>
</evidence>
<name>A0A4Y9SM69_9BURK</name>
<evidence type="ECO:0000313" key="6">
    <source>
        <dbReference type="EMBL" id="TFW25534.1"/>
    </source>
</evidence>
<dbReference type="GO" id="GO:0006351">
    <property type="term" value="P:DNA-templated transcription"/>
    <property type="evidence" value="ECO:0007669"/>
    <property type="project" value="TreeGrafter"/>
</dbReference>
<dbReference type="Gene3D" id="3.40.190.290">
    <property type="match status" value="1"/>
</dbReference>
<evidence type="ECO:0000256" key="3">
    <source>
        <dbReference type="ARBA" id="ARBA00023125"/>
    </source>
</evidence>
<dbReference type="PROSITE" id="PS50931">
    <property type="entry name" value="HTH_LYSR"/>
    <property type="match status" value="1"/>
</dbReference>
<dbReference type="OrthoDB" id="9026421at2"/>
<accession>A0A4Y9SM69</accession>
<dbReference type="Pfam" id="PF03466">
    <property type="entry name" value="LysR_substrate"/>
    <property type="match status" value="1"/>
</dbReference>
<dbReference type="GO" id="GO:0043565">
    <property type="term" value="F:sequence-specific DNA binding"/>
    <property type="evidence" value="ECO:0007669"/>
    <property type="project" value="TreeGrafter"/>
</dbReference>
<keyword evidence="3" id="KW-0238">DNA-binding</keyword>
<dbReference type="InterPro" id="IPR005119">
    <property type="entry name" value="LysR_subst-bd"/>
</dbReference>
<protein>
    <submittedName>
        <fullName evidence="6">LysR family transcriptional regulator</fullName>
    </submittedName>
</protein>
<evidence type="ECO:0000313" key="7">
    <source>
        <dbReference type="Proteomes" id="UP000298438"/>
    </source>
</evidence>
<dbReference type="FunFam" id="3.40.190.290:FF:000001">
    <property type="entry name" value="Transcriptional regulator, LysR family"/>
    <property type="match status" value="1"/>
</dbReference>
<dbReference type="EMBL" id="SPVF01000076">
    <property type="protein sequence ID" value="TFW25534.1"/>
    <property type="molecule type" value="Genomic_DNA"/>
</dbReference>
<dbReference type="PANTHER" id="PTHR30537:SF5">
    <property type="entry name" value="HTH-TYPE TRANSCRIPTIONAL ACTIVATOR TTDR-RELATED"/>
    <property type="match status" value="1"/>
</dbReference>
<keyword evidence="7" id="KW-1185">Reference proteome</keyword>
<keyword evidence="4" id="KW-0804">Transcription</keyword>
<proteinExistence type="inferred from homology"/>
<comment type="similarity">
    <text evidence="1">Belongs to the LysR transcriptional regulatory family.</text>
</comment>
<dbReference type="PANTHER" id="PTHR30537">
    <property type="entry name" value="HTH-TYPE TRANSCRIPTIONAL REGULATOR"/>
    <property type="match status" value="1"/>
</dbReference>
<sequence>MDKLRSMEVLVQVADAGSFTAAGAVLRLSPAMVSRIVAELEQALGVQLVTRSTRSLALTEAGRRYTARCRAILEEVRAADGDAEREREIPRGTLRLSAPPAFGSECLAPALADYLARYPDVNVELDLSNRLVDLVEEGFDAAIRIGPLRDSSLVARPLQPYGMVLAAAPAYLARRGVPQTPADLAQHDCLEFTHWRREVQWNLDGAAGGPPLPVSRLRANHGQALVRAAVAGVGIVMQPELVLAEELAAGHLVPVLAEFAPAARPLHLVYPRDRLGGARQASLVGFLLERFGPDAANGGQAHGAR</sequence>
<gene>
    <name evidence="6" type="ORF">E4L96_05515</name>
</gene>
<evidence type="ECO:0000259" key="5">
    <source>
        <dbReference type="PROSITE" id="PS50931"/>
    </source>
</evidence>
<keyword evidence="2" id="KW-0805">Transcription regulation</keyword>
<organism evidence="6 7">
    <name type="scientific">Zemynaea arenosa</name>
    <dbReference type="NCBI Taxonomy" id="2561931"/>
    <lineage>
        <taxon>Bacteria</taxon>
        <taxon>Pseudomonadati</taxon>
        <taxon>Pseudomonadota</taxon>
        <taxon>Betaproteobacteria</taxon>
        <taxon>Burkholderiales</taxon>
        <taxon>Oxalobacteraceae</taxon>
        <taxon>Telluria group</taxon>
        <taxon>Zemynaea</taxon>
    </lineage>
</organism>
<dbReference type="SUPFAM" id="SSF46785">
    <property type="entry name" value="Winged helix' DNA-binding domain"/>
    <property type="match status" value="1"/>
</dbReference>
<dbReference type="AlphaFoldDB" id="A0A4Y9SM69"/>
<dbReference type="InterPro" id="IPR000847">
    <property type="entry name" value="LysR_HTH_N"/>
</dbReference>
<feature type="domain" description="HTH lysR-type" evidence="5">
    <location>
        <begin position="1"/>
        <end position="59"/>
    </location>
</feature>
<dbReference type="Gene3D" id="1.10.10.10">
    <property type="entry name" value="Winged helix-like DNA-binding domain superfamily/Winged helix DNA-binding domain"/>
    <property type="match status" value="1"/>
</dbReference>
<dbReference type="Proteomes" id="UP000298438">
    <property type="component" value="Unassembled WGS sequence"/>
</dbReference>
<dbReference type="InterPro" id="IPR036390">
    <property type="entry name" value="WH_DNA-bd_sf"/>
</dbReference>
<dbReference type="Pfam" id="PF00126">
    <property type="entry name" value="HTH_1"/>
    <property type="match status" value="1"/>
</dbReference>